<dbReference type="Gene3D" id="1.10.10.10">
    <property type="entry name" value="Winged helix-like DNA-binding domain superfamily/Winged helix DNA-binding domain"/>
    <property type="match status" value="1"/>
</dbReference>
<feature type="region of interest" description="Disordered" evidence="4">
    <location>
        <begin position="1"/>
        <end position="24"/>
    </location>
</feature>
<organism evidence="7 8">
    <name type="scientific">Frondihabitans sucicola</name>
    <dbReference type="NCBI Taxonomy" id="1268041"/>
    <lineage>
        <taxon>Bacteria</taxon>
        <taxon>Bacillati</taxon>
        <taxon>Actinomycetota</taxon>
        <taxon>Actinomycetes</taxon>
        <taxon>Micrococcales</taxon>
        <taxon>Microbacteriaceae</taxon>
        <taxon>Frondihabitans</taxon>
    </lineage>
</organism>
<dbReference type="Proteomes" id="UP001321486">
    <property type="component" value="Chromosome"/>
</dbReference>
<reference evidence="8" key="1">
    <citation type="journal article" date="2019" name="Int. J. Syst. Evol. Microbiol.">
        <title>The Global Catalogue of Microorganisms (GCM) 10K type strain sequencing project: providing services to taxonomists for standard genome sequencing and annotation.</title>
        <authorList>
            <consortium name="The Broad Institute Genomics Platform"/>
            <consortium name="The Broad Institute Genome Sequencing Center for Infectious Disease"/>
            <person name="Wu L."/>
            <person name="Ma J."/>
        </authorList>
    </citation>
    <scope>NUCLEOTIDE SEQUENCE [LARGE SCALE GENOMIC DNA]</scope>
    <source>
        <strain evidence="8">NBRC 108728</strain>
    </source>
</reference>
<protein>
    <submittedName>
        <fullName evidence="7">RpiR family transcriptional regulator</fullName>
    </submittedName>
</protein>
<dbReference type="InterPro" id="IPR035472">
    <property type="entry name" value="RpiR-like_SIS"/>
</dbReference>
<dbReference type="PANTHER" id="PTHR30514:SF1">
    <property type="entry name" value="HTH-TYPE TRANSCRIPTIONAL REGULATOR HEXR-RELATED"/>
    <property type="match status" value="1"/>
</dbReference>
<feature type="compositionally biased region" description="Polar residues" evidence="4">
    <location>
        <begin position="1"/>
        <end position="21"/>
    </location>
</feature>
<dbReference type="PROSITE" id="PS51071">
    <property type="entry name" value="HTH_RPIR"/>
    <property type="match status" value="1"/>
</dbReference>
<dbReference type="EMBL" id="AP027732">
    <property type="protein sequence ID" value="BDZ51889.1"/>
    <property type="molecule type" value="Genomic_DNA"/>
</dbReference>
<keyword evidence="1" id="KW-0805">Transcription regulation</keyword>
<accession>A0ABM8GU46</accession>
<feature type="domain" description="SIS" evidence="6">
    <location>
        <begin position="144"/>
        <end position="284"/>
    </location>
</feature>
<evidence type="ECO:0000256" key="4">
    <source>
        <dbReference type="SAM" id="MobiDB-lite"/>
    </source>
</evidence>
<feature type="domain" description="HTH rpiR-type" evidence="5">
    <location>
        <begin position="24"/>
        <end position="100"/>
    </location>
</feature>
<dbReference type="SUPFAM" id="SSF53697">
    <property type="entry name" value="SIS domain"/>
    <property type="match status" value="1"/>
</dbReference>
<keyword evidence="8" id="KW-1185">Reference proteome</keyword>
<keyword evidence="3" id="KW-0804">Transcription</keyword>
<dbReference type="PANTHER" id="PTHR30514">
    <property type="entry name" value="GLUCOKINASE"/>
    <property type="match status" value="1"/>
</dbReference>
<evidence type="ECO:0000313" key="7">
    <source>
        <dbReference type="EMBL" id="BDZ51889.1"/>
    </source>
</evidence>
<gene>
    <name evidence="7" type="ORF">GCM10025867_41300</name>
</gene>
<evidence type="ECO:0000256" key="2">
    <source>
        <dbReference type="ARBA" id="ARBA00023125"/>
    </source>
</evidence>
<sequence>MKNRSGTTLVPAESTESSTPAAPTGIRERIRAALPSFSPAERRVADAVLRDAMAVIHLSVSELAALAETSPATVVRLCASVGLRGYQDLKIRLASESIPNDQRLLGDITADDTVSDVAHKVMDATARAVSQASRTLDAAALDRIVDALIGARRVVFGAVGTSAPLALDTAYRLVTLGIDASFAPDVHTQHVTARMMGAGDVFFAISHTGSTFETLATARAAQSAGATTVALTSFSRSPLTELSDLSVVAGSAETAYRVEAMASRIVHLSVLDALFVSVSRRSATSTAHLALTEDVLIEHRI</sequence>
<name>A0ABM8GU46_9MICO</name>
<dbReference type="RefSeq" id="WP_286346785.1">
    <property type="nucleotide sequence ID" value="NZ_AP027732.1"/>
</dbReference>
<evidence type="ECO:0000259" key="6">
    <source>
        <dbReference type="PROSITE" id="PS51464"/>
    </source>
</evidence>
<dbReference type="InterPro" id="IPR009057">
    <property type="entry name" value="Homeodomain-like_sf"/>
</dbReference>
<dbReference type="InterPro" id="IPR001347">
    <property type="entry name" value="SIS_dom"/>
</dbReference>
<proteinExistence type="predicted"/>
<dbReference type="InterPro" id="IPR046348">
    <property type="entry name" value="SIS_dom_sf"/>
</dbReference>
<evidence type="ECO:0000256" key="1">
    <source>
        <dbReference type="ARBA" id="ARBA00023015"/>
    </source>
</evidence>
<dbReference type="Pfam" id="PF01418">
    <property type="entry name" value="HTH_6"/>
    <property type="match status" value="1"/>
</dbReference>
<dbReference type="CDD" id="cd05013">
    <property type="entry name" value="SIS_RpiR"/>
    <property type="match status" value="1"/>
</dbReference>
<dbReference type="InterPro" id="IPR036388">
    <property type="entry name" value="WH-like_DNA-bd_sf"/>
</dbReference>
<dbReference type="Pfam" id="PF01380">
    <property type="entry name" value="SIS"/>
    <property type="match status" value="1"/>
</dbReference>
<evidence type="ECO:0000259" key="5">
    <source>
        <dbReference type="PROSITE" id="PS51071"/>
    </source>
</evidence>
<dbReference type="InterPro" id="IPR000281">
    <property type="entry name" value="HTH_RpiR"/>
</dbReference>
<dbReference type="Gene3D" id="3.40.50.10490">
    <property type="entry name" value="Glucose-6-phosphate isomerase like protein, domain 1"/>
    <property type="match status" value="1"/>
</dbReference>
<dbReference type="InterPro" id="IPR047640">
    <property type="entry name" value="RpiR-like"/>
</dbReference>
<keyword evidence="2" id="KW-0238">DNA-binding</keyword>
<dbReference type="PROSITE" id="PS51464">
    <property type="entry name" value="SIS"/>
    <property type="match status" value="1"/>
</dbReference>
<dbReference type="SUPFAM" id="SSF46689">
    <property type="entry name" value="Homeodomain-like"/>
    <property type="match status" value="1"/>
</dbReference>
<evidence type="ECO:0000256" key="3">
    <source>
        <dbReference type="ARBA" id="ARBA00023163"/>
    </source>
</evidence>
<evidence type="ECO:0000313" key="8">
    <source>
        <dbReference type="Proteomes" id="UP001321486"/>
    </source>
</evidence>